<dbReference type="EMBL" id="CP117880">
    <property type="protein sequence ID" value="WDF68764.1"/>
    <property type="molecule type" value="Genomic_DNA"/>
</dbReference>
<dbReference type="Pfam" id="PF14109">
    <property type="entry name" value="GldH_lipo"/>
    <property type="match status" value="1"/>
</dbReference>
<dbReference type="Proteomes" id="UP001221558">
    <property type="component" value="Chromosome"/>
</dbReference>
<dbReference type="PROSITE" id="PS51257">
    <property type="entry name" value="PROKAR_LIPOPROTEIN"/>
    <property type="match status" value="1"/>
</dbReference>
<evidence type="ECO:0000313" key="3">
    <source>
        <dbReference type="Proteomes" id="UP001221558"/>
    </source>
</evidence>
<dbReference type="NCBIfam" id="TIGR03511">
    <property type="entry name" value="GldH_lipo"/>
    <property type="match status" value="1"/>
</dbReference>
<sequence length="156" mass="17934">MKKSPLFFACLLSFIFVAACRDSAFYETNKSISKRSWSYADTARFDVHVPDAKAKYAISVNVRHTGSYNYSNLFLLIHEKGPQIKDTAYRYEMKLAELDGRWTGNTAGNLYDNELLIKDNYTFPDTGIYSFAIEQNMRENPLHDITDIGIKLVQRP</sequence>
<organism evidence="2 3">
    <name type="scientific">Sphingobacterium oryzagri</name>
    <dbReference type="NCBI Taxonomy" id="3025669"/>
    <lineage>
        <taxon>Bacteria</taxon>
        <taxon>Pseudomonadati</taxon>
        <taxon>Bacteroidota</taxon>
        <taxon>Sphingobacteriia</taxon>
        <taxon>Sphingobacteriales</taxon>
        <taxon>Sphingobacteriaceae</taxon>
        <taxon>Sphingobacterium</taxon>
    </lineage>
</organism>
<keyword evidence="3" id="KW-1185">Reference proteome</keyword>
<gene>
    <name evidence="2" type="ORF">PQ465_21020</name>
</gene>
<proteinExistence type="predicted"/>
<dbReference type="RefSeq" id="WP_274267494.1">
    <property type="nucleotide sequence ID" value="NZ_CP117880.1"/>
</dbReference>
<dbReference type="InterPro" id="IPR020018">
    <property type="entry name" value="Motility-assoc_lipoprot_GldH"/>
</dbReference>
<evidence type="ECO:0000256" key="1">
    <source>
        <dbReference type="SAM" id="SignalP"/>
    </source>
</evidence>
<accession>A0ABY7WGJ5</accession>
<keyword evidence="1" id="KW-0732">Signal</keyword>
<keyword evidence="2" id="KW-0449">Lipoprotein</keyword>
<reference evidence="2 3" key="1">
    <citation type="submission" date="2023-02" db="EMBL/GenBank/DDBJ databases">
        <title>Genome sequence of Sphingobacterium sp. KACC 22765.</title>
        <authorList>
            <person name="Kim S."/>
            <person name="Heo J."/>
            <person name="Kwon S.-W."/>
        </authorList>
    </citation>
    <scope>NUCLEOTIDE SEQUENCE [LARGE SCALE GENOMIC DNA]</scope>
    <source>
        <strain evidence="2 3">KACC 22765</strain>
    </source>
</reference>
<protein>
    <submittedName>
        <fullName evidence="2">Gliding motility lipoprotein GldH</fullName>
    </submittedName>
</protein>
<evidence type="ECO:0000313" key="2">
    <source>
        <dbReference type="EMBL" id="WDF68764.1"/>
    </source>
</evidence>
<feature type="chain" id="PRO_5047037786" evidence="1">
    <location>
        <begin position="19"/>
        <end position="156"/>
    </location>
</feature>
<feature type="signal peptide" evidence="1">
    <location>
        <begin position="1"/>
        <end position="18"/>
    </location>
</feature>
<name>A0ABY7WGJ5_9SPHI</name>